<dbReference type="SUPFAM" id="SSF56112">
    <property type="entry name" value="Protein kinase-like (PK-like)"/>
    <property type="match status" value="1"/>
</dbReference>
<evidence type="ECO:0000256" key="2">
    <source>
        <dbReference type="ARBA" id="ARBA00048655"/>
    </source>
</evidence>
<dbReference type="PANTHER" id="PTHR12149:SF8">
    <property type="entry name" value="PROTEIN-RIBULOSAMINE 3-KINASE"/>
    <property type="match status" value="1"/>
</dbReference>
<evidence type="ECO:0000313" key="3">
    <source>
        <dbReference type="EMBL" id="CAE8592524.1"/>
    </source>
</evidence>
<evidence type="ECO:0000256" key="1">
    <source>
        <dbReference type="ARBA" id="ARBA00011961"/>
    </source>
</evidence>
<dbReference type="PANTHER" id="PTHR12149">
    <property type="entry name" value="FRUCTOSAMINE 3 KINASE-RELATED PROTEIN"/>
    <property type="match status" value="1"/>
</dbReference>
<dbReference type="GO" id="GO:0102193">
    <property type="term" value="F:protein-ribulosamine 3-kinase activity"/>
    <property type="evidence" value="ECO:0007669"/>
    <property type="project" value="UniProtKB-EC"/>
</dbReference>
<dbReference type="EC" id="2.7.1.172" evidence="1"/>
<comment type="catalytic activity">
    <reaction evidence="2">
        <text>N(6)-D-ribulosyl-L-lysyl-[protein] + ATP = N(6)-(3-O-phospho-D-ribulosyl)-L-lysyl-[protein] + ADP + H(+)</text>
        <dbReference type="Rhea" id="RHEA:48432"/>
        <dbReference type="Rhea" id="RHEA-COMP:12103"/>
        <dbReference type="Rhea" id="RHEA-COMP:12104"/>
        <dbReference type="ChEBI" id="CHEBI:15378"/>
        <dbReference type="ChEBI" id="CHEBI:30616"/>
        <dbReference type="ChEBI" id="CHEBI:90418"/>
        <dbReference type="ChEBI" id="CHEBI:90420"/>
        <dbReference type="ChEBI" id="CHEBI:456216"/>
        <dbReference type="EC" id="2.7.1.172"/>
    </reaction>
    <physiologicalReaction direction="left-to-right" evidence="2">
        <dbReference type="Rhea" id="RHEA:48433"/>
    </physiologicalReaction>
</comment>
<dbReference type="PIRSF" id="PIRSF006221">
    <property type="entry name" value="Ketosamine-3-kinase"/>
    <property type="match status" value="1"/>
</dbReference>
<name>A0A813DT95_POLGL</name>
<dbReference type="OMA" id="GNVMWTP"/>
<proteinExistence type="predicted"/>
<sequence>DFCSHEVAVARLEAELLGLQALRRFAAADDSEAHFVVPQPIELVKCPSPGGAALLLPWLNLKTPRCLEAHGTAVAALHSRSLGQSESFGFAQDTFCGRWRLRNCWGNDWVSFFQEQRLQPLLRAALAAADRTNTIVGPATRSMAKLEGYEALRALFRGADMRPCLLHGDLWRGNFVLEDGKPVLLDPAASWGHSEMDVAQVKLLEAPESYEQFMRGYYGLMRRAEDFHLREELYMLCPALRLWALFPGADSAASKTHSARCELLAEKVLCHLRNQGVDTESL</sequence>
<accession>A0A813DT95</accession>
<evidence type="ECO:0000313" key="4">
    <source>
        <dbReference type="Proteomes" id="UP000654075"/>
    </source>
</evidence>
<dbReference type="Proteomes" id="UP000654075">
    <property type="component" value="Unassembled WGS sequence"/>
</dbReference>
<dbReference type="InterPro" id="IPR016477">
    <property type="entry name" value="Fructo-/Ketosamine-3-kinase"/>
</dbReference>
<dbReference type="AlphaFoldDB" id="A0A813DT95"/>
<keyword evidence="4" id="KW-1185">Reference proteome</keyword>
<dbReference type="Gene3D" id="3.90.1200.10">
    <property type="match status" value="1"/>
</dbReference>
<comment type="caution">
    <text evidence="3">The sequence shown here is derived from an EMBL/GenBank/DDBJ whole genome shotgun (WGS) entry which is preliminary data.</text>
</comment>
<reference evidence="3" key="1">
    <citation type="submission" date="2021-02" db="EMBL/GenBank/DDBJ databases">
        <authorList>
            <person name="Dougan E. K."/>
            <person name="Rhodes N."/>
            <person name="Thang M."/>
            <person name="Chan C."/>
        </authorList>
    </citation>
    <scope>NUCLEOTIDE SEQUENCE</scope>
</reference>
<protein>
    <recommendedName>
        <fullName evidence="1">protein-ribulosamine 3-kinase</fullName>
        <ecNumber evidence="1">2.7.1.172</ecNumber>
    </recommendedName>
</protein>
<gene>
    <name evidence="3" type="ORF">PGLA1383_LOCUS11176</name>
</gene>
<dbReference type="EMBL" id="CAJNNV010005721">
    <property type="protein sequence ID" value="CAE8592524.1"/>
    <property type="molecule type" value="Genomic_DNA"/>
</dbReference>
<feature type="non-terminal residue" evidence="3">
    <location>
        <position position="1"/>
    </location>
</feature>
<dbReference type="InterPro" id="IPR011009">
    <property type="entry name" value="Kinase-like_dom_sf"/>
</dbReference>
<dbReference type="Pfam" id="PF03881">
    <property type="entry name" value="Fructosamin_kin"/>
    <property type="match status" value="1"/>
</dbReference>
<dbReference type="OrthoDB" id="5772781at2759"/>
<organism evidence="3 4">
    <name type="scientific">Polarella glacialis</name>
    <name type="common">Dinoflagellate</name>
    <dbReference type="NCBI Taxonomy" id="89957"/>
    <lineage>
        <taxon>Eukaryota</taxon>
        <taxon>Sar</taxon>
        <taxon>Alveolata</taxon>
        <taxon>Dinophyceae</taxon>
        <taxon>Suessiales</taxon>
        <taxon>Suessiaceae</taxon>
        <taxon>Polarella</taxon>
    </lineage>
</organism>